<feature type="region of interest" description="Disordered" evidence="1">
    <location>
        <begin position="1"/>
        <end position="122"/>
    </location>
</feature>
<dbReference type="PANTHER" id="PTHR12307">
    <property type="entry name" value="PROTEIN PHOSPHATASE 1 REGULATORY SUBUNIT"/>
    <property type="match status" value="1"/>
</dbReference>
<evidence type="ECO:0000259" key="2">
    <source>
        <dbReference type="PROSITE" id="PS51159"/>
    </source>
</evidence>
<reference evidence="3 4" key="1">
    <citation type="journal article" date="2020" name="ISME J.">
        <title>Uncovering the hidden diversity of litter-decomposition mechanisms in mushroom-forming fungi.</title>
        <authorList>
            <person name="Floudas D."/>
            <person name="Bentzer J."/>
            <person name="Ahren D."/>
            <person name="Johansson T."/>
            <person name="Persson P."/>
            <person name="Tunlid A."/>
        </authorList>
    </citation>
    <scope>NUCLEOTIDE SEQUENCE [LARGE SCALE GENOMIC DNA]</scope>
    <source>
        <strain evidence="3 4">CBS 406.79</strain>
    </source>
</reference>
<organism evidence="3 4">
    <name type="scientific">Collybiopsis confluens</name>
    <dbReference type="NCBI Taxonomy" id="2823264"/>
    <lineage>
        <taxon>Eukaryota</taxon>
        <taxon>Fungi</taxon>
        <taxon>Dikarya</taxon>
        <taxon>Basidiomycota</taxon>
        <taxon>Agaricomycotina</taxon>
        <taxon>Agaricomycetes</taxon>
        <taxon>Agaricomycetidae</taxon>
        <taxon>Agaricales</taxon>
        <taxon>Marasmiineae</taxon>
        <taxon>Omphalotaceae</taxon>
        <taxon>Collybiopsis</taxon>
    </lineage>
</organism>
<dbReference type="PANTHER" id="PTHR12307:SF36">
    <property type="entry name" value="GLYCOGEN-BINDING SUBUNIT 76A"/>
    <property type="match status" value="1"/>
</dbReference>
<feature type="compositionally biased region" description="Low complexity" evidence="1">
    <location>
        <begin position="1"/>
        <end position="25"/>
    </location>
</feature>
<dbReference type="AlphaFoldDB" id="A0A8H5HIS2"/>
<dbReference type="GO" id="GO:0008157">
    <property type="term" value="F:protein phosphatase 1 binding"/>
    <property type="evidence" value="ECO:0007669"/>
    <property type="project" value="TreeGrafter"/>
</dbReference>
<keyword evidence="4" id="KW-1185">Reference proteome</keyword>
<feature type="region of interest" description="Disordered" evidence="1">
    <location>
        <begin position="428"/>
        <end position="527"/>
    </location>
</feature>
<feature type="compositionally biased region" description="Low complexity" evidence="1">
    <location>
        <begin position="47"/>
        <end position="60"/>
    </location>
</feature>
<dbReference type="PROSITE" id="PS51159">
    <property type="entry name" value="CBM21"/>
    <property type="match status" value="1"/>
</dbReference>
<name>A0A8H5HIS2_9AGAR</name>
<feature type="compositionally biased region" description="Low complexity" evidence="1">
    <location>
        <begin position="173"/>
        <end position="198"/>
    </location>
</feature>
<accession>A0A8H5HIS2</accession>
<evidence type="ECO:0000256" key="1">
    <source>
        <dbReference type="SAM" id="MobiDB-lite"/>
    </source>
</evidence>
<evidence type="ECO:0000313" key="4">
    <source>
        <dbReference type="Proteomes" id="UP000518752"/>
    </source>
</evidence>
<dbReference type="InterPro" id="IPR038175">
    <property type="entry name" value="CBM21_dom_sf"/>
</dbReference>
<feature type="compositionally biased region" description="Polar residues" evidence="1">
    <location>
        <begin position="139"/>
        <end position="148"/>
    </location>
</feature>
<feature type="compositionally biased region" description="Low complexity" evidence="1">
    <location>
        <begin position="228"/>
        <end position="249"/>
    </location>
</feature>
<dbReference type="InterPro" id="IPR050782">
    <property type="entry name" value="PP1_regulatory_subunit_3"/>
</dbReference>
<dbReference type="GO" id="GO:2001069">
    <property type="term" value="F:glycogen binding"/>
    <property type="evidence" value="ECO:0007669"/>
    <property type="project" value="TreeGrafter"/>
</dbReference>
<feature type="region of interest" description="Disordered" evidence="1">
    <location>
        <begin position="883"/>
        <end position="914"/>
    </location>
</feature>
<dbReference type="InterPro" id="IPR005036">
    <property type="entry name" value="CBM21_dom"/>
</dbReference>
<feature type="domain" description="CBM21" evidence="2">
    <location>
        <begin position="538"/>
        <end position="687"/>
    </location>
</feature>
<feature type="compositionally biased region" description="Low complexity" evidence="1">
    <location>
        <begin position="431"/>
        <end position="442"/>
    </location>
</feature>
<feature type="compositionally biased region" description="Polar residues" evidence="1">
    <location>
        <begin position="901"/>
        <end position="914"/>
    </location>
</feature>
<feature type="compositionally biased region" description="Polar residues" evidence="1">
    <location>
        <begin position="210"/>
        <end position="219"/>
    </location>
</feature>
<dbReference type="EMBL" id="JAACJN010000045">
    <property type="protein sequence ID" value="KAF5384019.1"/>
    <property type="molecule type" value="Genomic_DNA"/>
</dbReference>
<feature type="region of interest" description="Disordered" evidence="1">
    <location>
        <begin position="134"/>
        <end position="249"/>
    </location>
</feature>
<dbReference type="OrthoDB" id="1881at2759"/>
<dbReference type="Gene3D" id="2.60.40.2440">
    <property type="entry name" value="Carbohydrate binding type-21 domain"/>
    <property type="match status" value="1"/>
</dbReference>
<sequence>MPYASPMLSRRSPSPSRPRSTSPHSNQNQNQKPSFHSLGRPGHRRSYSSQSSLTSSSGNSAKLAANESGNSSGAWGGLGALPRRHSNSATPTISKFRIGDKSGTSSDEDEDDNYRGRDLPPLKLKVQALPSFLEGVPFPTSSTNSPVQSPAHFATPNNPSYVPMTRPFAPTRTSSSPAVPSISTTPTPIASPAAASPILLSNGKPLRSSLKGSRVSSLLGTPVASPANSPRSSPVNSTNSSLSNSVVGSPITSPGIPGMHAPSFSSLDVVEPASSLLTPPAFSGHTRAQSAPSHPGTPGHSSVLSPNPLSPPLSPAFEMSALLSPRSVRFPSLSSDLEHVQVFRKEARPASLLVTRKERDHVATSLNHVASRLATRADLGGESSGKSGGEETETETETDRDYGYRYRYNSGYNGYWGSWDGKGHWGSPLPSSTHKATSASAKMEVATETNGSFPFPRLPRLSRTRSAGEGKGDEEGSSSSGSGSGSGNLVRVRSTGTGPRFARENGGRGSIKTRKELDMSHPVPRPESLQDAFLGSVNILLEEIHLDPSSSQDDSGFLALEGTFLVRNVAFEKSVFARFTTDDWATVNEVRGKWVGSCGKSHLASLASLNGLGLPIPKTLGDLIVAFPSFTDLSKENNSEWDRFTFRITLPPAVGPGRVVEFVGRFIAGNTGGEWWDNCGGKNWKVGLKEVIDEAPVPQVVASDVQELSLQPLLAPGSDVVDVAVPIPDDAIAGLAPTGATSQVQMISVVTAPLEYTVSRDEQLSAQSKIDNLKSGQIISSDRPPTPIKERAPKPTGLGSFRGLTEGGLFWPWRNVTNSSAESPKSAFSSSSSFGGSDSLNSLQTLNSLHPEAENISDSDGPSQIKLPASASVEVLSVIPPASSSPGHAFPRSPPAPPVSKAQTASRQISISQMSPVSSFESIDSMAEVPLLERSSSMSSVSTDGEIAELVEQLNSSRGAIGRLPLEYVKENGIDFELTPIPLKDDFGGDDAGVSDNGAPGGGSSGFFDRLGPGSGGIGVVTELGAAVERPVAVDAADSAYKAFIQQWCFAGSSSAPAPSKSQRMQVR</sequence>
<proteinExistence type="predicted"/>
<feature type="region of interest" description="Disordered" evidence="1">
    <location>
        <begin position="374"/>
        <end position="398"/>
    </location>
</feature>
<evidence type="ECO:0000313" key="3">
    <source>
        <dbReference type="EMBL" id="KAF5384019.1"/>
    </source>
</evidence>
<gene>
    <name evidence="3" type="ORF">D9757_006926</name>
</gene>
<feature type="region of interest" description="Disordered" evidence="1">
    <location>
        <begin position="278"/>
        <end position="309"/>
    </location>
</feature>
<dbReference type="Proteomes" id="UP000518752">
    <property type="component" value="Unassembled WGS sequence"/>
</dbReference>
<dbReference type="Pfam" id="PF03370">
    <property type="entry name" value="CBM_21"/>
    <property type="match status" value="1"/>
</dbReference>
<comment type="caution">
    <text evidence="3">The sequence shown here is derived from an EMBL/GenBank/DDBJ whole genome shotgun (WGS) entry which is preliminary data.</text>
</comment>
<dbReference type="GO" id="GO:0005979">
    <property type="term" value="P:regulation of glycogen biosynthetic process"/>
    <property type="evidence" value="ECO:0007669"/>
    <property type="project" value="TreeGrafter"/>
</dbReference>
<protein>
    <recommendedName>
        <fullName evidence="2">CBM21 domain-containing protein</fullName>
    </recommendedName>
</protein>
<feature type="region of interest" description="Disordered" evidence="1">
    <location>
        <begin position="775"/>
        <end position="801"/>
    </location>
</feature>
<dbReference type="GO" id="GO:0000164">
    <property type="term" value="C:protein phosphatase type 1 complex"/>
    <property type="evidence" value="ECO:0007669"/>
    <property type="project" value="TreeGrafter"/>
</dbReference>